<dbReference type="InterPro" id="IPR036397">
    <property type="entry name" value="RNaseH_sf"/>
</dbReference>
<keyword evidence="2" id="KW-1185">Reference proteome</keyword>
<dbReference type="Proteomes" id="UP000887159">
    <property type="component" value="Unassembled WGS sequence"/>
</dbReference>
<dbReference type="GO" id="GO:0003676">
    <property type="term" value="F:nucleic acid binding"/>
    <property type="evidence" value="ECO:0007669"/>
    <property type="project" value="InterPro"/>
</dbReference>
<protein>
    <submittedName>
        <fullName evidence="1">Transposable element Tcb1 transposase</fullName>
    </submittedName>
</protein>
<proteinExistence type="predicted"/>
<name>A0A8X6W7D7_TRICX</name>
<evidence type="ECO:0000313" key="2">
    <source>
        <dbReference type="Proteomes" id="UP000887159"/>
    </source>
</evidence>
<comment type="caution">
    <text evidence="1">The sequence shown here is derived from an EMBL/GenBank/DDBJ whole genome shotgun (WGS) entry which is preliminary data.</text>
</comment>
<dbReference type="Gene3D" id="3.30.420.10">
    <property type="entry name" value="Ribonuclease H-like superfamily/Ribonuclease H"/>
    <property type="match status" value="1"/>
</dbReference>
<dbReference type="EMBL" id="BMAU01021389">
    <property type="protein sequence ID" value="GFY29677.1"/>
    <property type="molecule type" value="Genomic_DNA"/>
</dbReference>
<gene>
    <name evidence="1" type="primary">X975_08933</name>
    <name evidence="1" type="ORF">TNCV_1812571</name>
</gene>
<dbReference type="AlphaFoldDB" id="A0A8X6W7D7"/>
<sequence>MIAQRYDHDILQPHVLPLMQQLSGALFQQDNCRHHTARVSQDYFRTVTTLPWHARYPDLSPIEHIWHHLERRVGNPTNLNELEARIQQIWNEMSQNIIHNFASMPDRIASCIRARGSLTEY</sequence>
<accession>A0A8X6W7D7</accession>
<organism evidence="1 2">
    <name type="scientific">Trichonephila clavipes</name>
    <name type="common">Golden silk orbweaver</name>
    <name type="synonym">Nephila clavipes</name>
    <dbReference type="NCBI Taxonomy" id="2585209"/>
    <lineage>
        <taxon>Eukaryota</taxon>
        <taxon>Metazoa</taxon>
        <taxon>Ecdysozoa</taxon>
        <taxon>Arthropoda</taxon>
        <taxon>Chelicerata</taxon>
        <taxon>Arachnida</taxon>
        <taxon>Araneae</taxon>
        <taxon>Araneomorphae</taxon>
        <taxon>Entelegynae</taxon>
        <taxon>Araneoidea</taxon>
        <taxon>Nephilidae</taxon>
        <taxon>Trichonephila</taxon>
    </lineage>
</organism>
<evidence type="ECO:0000313" key="1">
    <source>
        <dbReference type="EMBL" id="GFY29677.1"/>
    </source>
</evidence>
<reference evidence="1" key="1">
    <citation type="submission" date="2020-08" db="EMBL/GenBank/DDBJ databases">
        <title>Multicomponent nature underlies the extraordinary mechanical properties of spider dragline silk.</title>
        <authorList>
            <person name="Kono N."/>
            <person name="Nakamura H."/>
            <person name="Mori M."/>
            <person name="Yoshida Y."/>
            <person name="Ohtoshi R."/>
            <person name="Malay A.D."/>
            <person name="Moran D.A.P."/>
            <person name="Tomita M."/>
            <person name="Numata K."/>
            <person name="Arakawa K."/>
        </authorList>
    </citation>
    <scope>NUCLEOTIDE SEQUENCE</scope>
</reference>